<dbReference type="AlphaFoldDB" id="A0A5C8PBY9"/>
<dbReference type="InterPro" id="IPR050483">
    <property type="entry name" value="CoA-transferase_III_domain"/>
</dbReference>
<proteinExistence type="predicted"/>
<feature type="region of interest" description="Disordered" evidence="2">
    <location>
        <begin position="1"/>
        <end position="28"/>
    </location>
</feature>
<dbReference type="SUPFAM" id="SSF89796">
    <property type="entry name" value="CoA-transferase family III (CaiB/BaiF)"/>
    <property type="match status" value="1"/>
</dbReference>
<evidence type="ECO:0000313" key="4">
    <source>
        <dbReference type="Proteomes" id="UP000321638"/>
    </source>
</evidence>
<dbReference type="InterPro" id="IPR003673">
    <property type="entry name" value="CoA-Trfase_fam_III"/>
</dbReference>
<protein>
    <submittedName>
        <fullName evidence="3">CoA transferase</fullName>
    </submittedName>
</protein>
<evidence type="ECO:0000313" key="3">
    <source>
        <dbReference type="EMBL" id="TXL70573.1"/>
    </source>
</evidence>
<accession>A0A5C8PBY9</accession>
<dbReference type="Gene3D" id="3.30.1540.10">
    <property type="entry name" value="formyl-coa transferase, domain 3"/>
    <property type="match status" value="1"/>
</dbReference>
<dbReference type="Pfam" id="PF02515">
    <property type="entry name" value="CoA_transf_3"/>
    <property type="match status" value="1"/>
</dbReference>
<dbReference type="EMBL" id="VDUZ01000057">
    <property type="protein sequence ID" value="TXL70573.1"/>
    <property type="molecule type" value="Genomic_DNA"/>
</dbReference>
<comment type="caution">
    <text evidence="3">The sequence shown here is derived from an EMBL/GenBank/DDBJ whole genome shotgun (WGS) entry which is preliminary data.</text>
</comment>
<reference evidence="3 4" key="1">
    <citation type="submission" date="2019-06" db="EMBL/GenBank/DDBJ databases">
        <title>New taxonomy in bacterial strain CC-CFT640, isolated from vineyard.</title>
        <authorList>
            <person name="Lin S.-Y."/>
            <person name="Tsai C.-F."/>
            <person name="Young C.-C."/>
        </authorList>
    </citation>
    <scope>NUCLEOTIDE SEQUENCE [LARGE SCALE GENOMIC DNA]</scope>
    <source>
        <strain evidence="3 4">CC-CFT640</strain>
    </source>
</reference>
<sequence>MAARRGYRRAAGSPHPCRTPRGLVRSAPHPDECMTGPLTGLKVLDLSHYVAGPYCAMMLGDMGADVVKVERPGVGDPLRRFGPAVEGRGLYAMMQNRNKRSVAIDLAQPGGQHLLRALAGRADVLVENFRPGVLERLGCAPDVLHADNPRLVVARISGFGQDGPLAQHPCFDVVAQAMSGLMEMTGPADGPPQMAGTVVCDYTTAMNAVIGILAALQARHVSGRGQVVDVALLDVATSMLMTAIPEQILFGRPATRRGNRDRYSAPTNSYRTADGRWVHLVTASDPAFARLAAAMGRPALAHDARFATAAARLENVDGIDSEVAGWIASLSAADAVSALNAIDIPCALVATLDEVVANPQLHHRRQITSVAHDAIGPVPTAGVTIGLSDTPLTIRSAMPDVGQHTAEVLASWLAYGAADIARLSGEGVIAG</sequence>
<dbReference type="InterPro" id="IPR023606">
    <property type="entry name" value="CoA-Trfase_III_dom_1_sf"/>
</dbReference>
<dbReference type="PANTHER" id="PTHR48207">
    <property type="entry name" value="SUCCINATE--HYDROXYMETHYLGLUTARATE COA-TRANSFERASE"/>
    <property type="match status" value="1"/>
</dbReference>
<dbReference type="InterPro" id="IPR044855">
    <property type="entry name" value="CoA-Trfase_III_dom3_sf"/>
</dbReference>
<keyword evidence="4" id="KW-1185">Reference proteome</keyword>
<name>A0A5C8PBY9_9HYPH</name>
<dbReference type="Gene3D" id="3.40.50.10540">
    <property type="entry name" value="Crotonobetainyl-coa:carnitine coa-transferase, domain 1"/>
    <property type="match status" value="1"/>
</dbReference>
<gene>
    <name evidence="3" type="ORF">FHP25_34120</name>
</gene>
<evidence type="ECO:0000256" key="2">
    <source>
        <dbReference type="SAM" id="MobiDB-lite"/>
    </source>
</evidence>
<organism evidence="3 4">
    <name type="scientific">Vineibacter terrae</name>
    <dbReference type="NCBI Taxonomy" id="2586908"/>
    <lineage>
        <taxon>Bacteria</taxon>
        <taxon>Pseudomonadati</taxon>
        <taxon>Pseudomonadota</taxon>
        <taxon>Alphaproteobacteria</taxon>
        <taxon>Hyphomicrobiales</taxon>
        <taxon>Vineibacter</taxon>
    </lineage>
</organism>
<dbReference type="Proteomes" id="UP000321638">
    <property type="component" value="Unassembled WGS sequence"/>
</dbReference>
<evidence type="ECO:0000256" key="1">
    <source>
        <dbReference type="ARBA" id="ARBA00022679"/>
    </source>
</evidence>
<dbReference type="PANTHER" id="PTHR48207:SF3">
    <property type="entry name" value="SUCCINATE--HYDROXYMETHYLGLUTARATE COA-TRANSFERASE"/>
    <property type="match status" value="1"/>
</dbReference>
<dbReference type="OrthoDB" id="9781472at2"/>
<dbReference type="GO" id="GO:0008410">
    <property type="term" value="F:CoA-transferase activity"/>
    <property type="evidence" value="ECO:0007669"/>
    <property type="project" value="TreeGrafter"/>
</dbReference>
<keyword evidence="1 3" id="KW-0808">Transferase</keyword>